<dbReference type="GO" id="GO:0003700">
    <property type="term" value="F:DNA-binding transcription factor activity"/>
    <property type="evidence" value="ECO:0007669"/>
    <property type="project" value="InterPro"/>
</dbReference>
<dbReference type="EMBL" id="BMIH01000001">
    <property type="protein sequence ID" value="GGB22148.1"/>
    <property type="molecule type" value="Genomic_DNA"/>
</dbReference>
<dbReference type="RefSeq" id="WP_188657545.1">
    <property type="nucleotide sequence ID" value="NZ_BMIH01000001.1"/>
</dbReference>
<evidence type="ECO:0000256" key="1">
    <source>
        <dbReference type="ARBA" id="ARBA00009437"/>
    </source>
</evidence>
<name>A0A916SXL0_9SPHN</name>
<keyword evidence="4" id="KW-0804">Transcription</keyword>
<evidence type="ECO:0000256" key="2">
    <source>
        <dbReference type="ARBA" id="ARBA00023015"/>
    </source>
</evidence>
<dbReference type="AlphaFoldDB" id="A0A916SXL0"/>
<evidence type="ECO:0000256" key="3">
    <source>
        <dbReference type="ARBA" id="ARBA00023125"/>
    </source>
</evidence>
<dbReference type="FunFam" id="1.10.10.10:FF:000001">
    <property type="entry name" value="LysR family transcriptional regulator"/>
    <property type="match status" value="1"/>
</dbReference>
<feature type="domain" description="HTH lysR-type" evidence="5">
    <location>
        <begin position="1"/>
        <end position="57"/>
    </location>
</feature>
<dbReference type="Pfam" id="PF03466">
    <property type="entry name" value="LysR_substrate"/>
    <property type="match status" value="1"/>
</dbReference>
<dbReference type="SUPFAM" id="SSF46785">
    <property type="entry name" value="Winged helix' DNA-binding domain"/>
    <property type="match status" value="1"/>
</dbReference>
<dbReference type="Gene3D" id="3.40.190.290">
    <property type="match status" value="1"/>
</dbReference>
<proteinExistence type="inferred from homology"/>
<dbReference type="Pfam" id="PF00126">
    <property type="entry name" value="HTH_1"/>
    <property type="match status" value="1"/>
</dbReference>
<dbReference type="Proteomes" id="UP000623067">
    <property type="component" value="Unassembled WGS sequence"/>
</dbReference>
<dbReference type="PANTHER" id="PTHR30537:SF5">
    <property type="entry name" value="HTH-TYPE TRANSCRIPTIONAL ACTIVATOR TTDR-RELATED"/>
    <property type="match status" value="1"/>
</dbReference>
<dbReference type="InterPro" id="IPR036388">
    <property type="entry name" value="WH-like_DNA-bd_sf"/>
</dbReference>
<keyword evidence="7" id="KW-1185">Reference proteome</keyword>
<dbReference type="InterPro" id="IPR000847">
    <property type="entry name" value="LysR_HTH_N"/>
</dbReference>
<dbReference type="PROSITE" id="PS50931">
    <property type="entry name" value="HTH_LYSR"/>
    <property type="match status" value="1"/>
</dbReference>
<evidence type="ECO:0000313" key="6">
    <source>
        <dbReference type="EMBL" id="GGB22148.1"/>
    </source>
</evidence>
<dbReference type="CDD" id="cd08422">
    <property type="entry name" value="PBP2_CrgA_like"/>
    <property type="match status" value="1"/>
</dbReference>
<gene>
    <name evidence="6" type="ORF">GCM10011380_09640</name>
</gene>
<dbReference type="PANTHER" id="PTHR30537">
    <property type="entry name" value="HTH-TYPE TRANSCRIPTIONAL REGULATOR"/>
    <property type="match status" value="1"/>
</dbReference>
<keyword evidence="2" id="KW-0805">Transcription regulation</keyword>
<organism evidence="6 7">
    <name type="scientific">Sphingomonas metalli</name>
    <dbReference type="NCBI Taxonomy" id="1779358"/>
    <lineage>
        <taxon>Bacteria</taxon>
        <taxon>Pseudomonadati</taxon>
        <taxon>Pseudomonadota</taxon>
        <taxon>Alphaproteobacteria</taxon>
        <taxon>Sphingomonadales</taxon>
        <taxon>Sphingomonadaceae</taxon>
        <taxon>Sphingomonas</taxon>
    </lineage>
</organism>
<evidence type="ECO:0000259" key="5">
    <source>
        <dbReference type="PROSITE" id="PS50931"/>
    </source>
</evidence>
<dbReference type="InterPro" id="IPR058163">
    <property type="entry name" value="LysR-type_TF_proteobact-type"/>
</dbReference>
<accession>A0A916SXL0</accession>
<protein>
    <submittedName>
        <fullName evidence="6">LysR family transcriptional regulator</fullName>
    </submittedName>
</protein>
<keyword evidence="3" id="KW-0238">DNA-binding</keyword>
<comment type="similarity">
    <text evidence="1">Belongs to the LysR transcriptional regulatory family.</text>
</comment>
<dbReference type="GO" id="GO:0003677">
    <property type="term" value="F:DNA binding"/>
    <property type="evidence" value="ECO:0007669"/>
    <property type="project" value="UniProtKB-KW"/>
</dbReference>
<evidence type="ECO:0000256" key="4">
    <source>
        <dbReference type="ARBA" id="ARBA00023163"/>
    </source>
</evidence>
<comment type="caution">
    <text evidence="6">The sequence shown here is derived from an EMBL/GenBank/DDBJ whole genome shotgun (WGS) entry which is preliminary data.</text>
</comment>
<reference evidence="6" key="2">
    <citation type="submission" date="2020-09" db="EMBL/GenBank/DDBJ databases">
        <authorList>
            <person name="Sun Q."/>
            <person name="Zhou Y."/>
        </authorList>
    </citation>
    <scope>NUCLEOTIDE SEQUENCE</scope>
    <source>
        <strain evidence="6">CGMCC 1.15330</strain>
    </source>
</reference>
<dbReference type="SUPFAM" id="SSF53850">
    <property type="entry name" value="Periplasmic binding protein-like II"/>
    <property type="match status" value="1"/>
</dbReference>
<dbReference type="Gene3D" id="1.10.10.10">
    <property type="entry name" value="Winged helix-like DNA-binding domain superfamily/Winged helix DNA-binding domain"/>
    <property type="match status" value="1"/>
</dbReference>
<dbReference type="InterPro" id="IPR036390">
    <property type="entry name" value="WH_DNA-bd_sf"/>
</dbReference>
<evidence type="ECO:0000313" key="7">
    <source>
        <dbReference type="Proteomes" id="UP000623067"/>
    </source>
</evidence>
<reference evidence="6" key="1">
    <citation type="journal article" date="2014" name="Int. J. Syst. Evol. Microbiol.">
        <title>Complete genome sequence of Corynebacterium casei LMG S-19264T (=DSM 44701T), isolated from a smear-ripened cheese.</title>
        <authorList>
            <consortium name="US DOE Joint Genome Institute (JGI-PGF)"/>
            <person name="Walter F."/>
            <person name="Albersmeier A."/>
            <person name="Kalinowski J."/>
            <person name="Ruckert C."/>
        </authorList>
    </citation>
    <scope>NUCLEOTIDE SEQUENCE</scope>
    <source>
        <strain evidence="6">CGMCC 1.15330</strain>
    </source>
</reference>
<dbReference type="InterPro" id="IPR005119">
    <property type="entry name" value="LysR_subst-bd"/>
</dbReference>
<sequence>MDPDIPLFVEVLRAGSLSAAARHVGLSPAMVSKRIARLEARLGTRLITRTTRRLEPTAAGEQFHRDAAAILEALAAAEARVAGRQASPAGPLRVSAPTSFGRMHLAPRLKPFLDAHPGIALELNLSDAFTDLVAERIDLAIRITAAVPPSLVAHRLASSRRILCAAPAYLEAVGAPAELADLKRHRLLAATGQLPWRLTRPGATRLVDGRSHVVTNSSEVVRELTLAGVGVALRSLWDVADALGDGRLVRLLPDWQGSADVGVYAVHPRGAPVPGVAALVDYLRDLWATSHWA</sequence>